<protein>
    <submittedName>
        <fullName evidence="1">Uncharacterized protein</fullName>
    </submittedName>
</protein>
<keyword evidence="2" id="KW-1185">Reference proteome</keyword>
<accession>A0A7J5YQC1</accession>
<reference evidence="1 2" key="1">
    <citation type="submission" date="2020-03" db="EMBL/GenBank/DDBJ databases">
        <title>Dissostichus mawsoni Genome sequencing and assembly.</title>
        <authorList>
            <person name="Park H."/>
        </authorList>
    </citation>
    <scope>NUCLEOTIDE SEQUENCE [LARGE SCALE GENOMIC DNA]</scope>
    <source>
        <strain evidence="1">DM0001</strain>
        <tissue evidence="1">Muscle</tissue>
    </source>
</reference>
<comment type="caution">
    <text evidence="1">The sequence shown here is derived from an EMBL/GenBank/DDBJ whole genome shotgun (WGS) entry which is preliminary data.</text>
</comment>
<name>A0A7J5YQC1_DISMA</name>
<evidence type="ECO:0000313" key="2">
    <source>
        <dbReference type="Proteomes" id="UP000518266"/>
    </source>
</evidence>
<proteinExistence type="predicted"/>
<sequence length="233" mass="24074">MFSSAEAWGSSGTLKGEAMADILAVFMGSSLRVGGQVRLAGPPLLWRGIGMGLTVVIRVRVCEGGDADEDLTAVSLHHQLQLPPRLLYQLPRIDDVSLLQVPVFGSQARAGHLFDEDLTPKAQPKHVDGFVQRLQLSGRFWGWRVVIEPVPALIPPPFSSPSFSSLVLVLGAGPLPGAASSAVVPLAVCAAVQGPPPAAVPPWSVGAGGALLLAPPTAPPSLVGIPPPPVLGV</sequence>
<organism evidence="1 2">
    <name type="scientific">Dissostichus mawsoni</name>
    <name type="common">Antarctic cod</name>
    <dbReference type="NCBI Taxonomy" id="36200"/>
    <lineage>
        <taxon>Eukaryota</taxon>
        <taxon>Metazoa</taxon>
        <taxon>Chordata</taxon>
        <taxon>Craniata</taxon>
        <taxon>Vertebrata</taxon>
        <taxon>Euteleostomi</taxon>
        <taxon>Actinopterygii</taxon>
        <taxon>Neopterygii</taxon>
        <taxon>Teleostei</taxon>
        <taxon>Neoteleostei</taxon>
        <taxon>Acanthomorphata</taxon>
        <taxon>Eupercaria</taxon>
        <taxon>Perciformes</taxon>
        <taxon>Notothenioidei</taxon>
        <taxon>Nototheniidae</taxon>
        <taxon>Dissostichus</taxon>
    </lineage>
</organism>
<dbReference type="EMBL" id="JAAKFY010000010">
    <property type="protein sequence ID" value="KAF3851600.1"/>
    <property type="molecule type" value="Genomic_DNA"/>
</dbReference>
<gene>
    <name evidence="1" type="ORF">F7725_013372</name>
</gene>
<dbReference type="Proteomes" id="UP000518266">
    <property type="component" value="Unassembled WGS sequence"/>
</dbReference>
<dbReference type="AlphaFoldDB" id="A0A7J5YQC1"/>
<evidence type="ECO:0000313" key="1">
    <source>
        <dbReference type="EMBL" id="KAF3851600.1"/>
    </source>
</evidence>